<dbReference type="Gene3D" id="3.40.50.720">
    <property type="entry name" value="NAD(P)-binding Rossmann-like Domain"/>
    <property type="match status" value="1"/>
</dbReference>
<dbReference type="InterPro" id="IPR011990">
    <property type="entry name" value="TPR-like_helical_dom_sf"/>
</dbReference>
<name>A0A5N6KS39_9ROSI</name>
<dbReference type="OrthoDB" id="428342at2759"/>
<comment type="caution">
    <text evidence="4">The sequence shown here is derived from an EMBL/GenBank/DDBJ whole genome shotgun (WGS) entry which is preliminary data.</text>
</comment>
<dbReference type="InterPro" id="IPR036291">
    <property type="entry name" value="NAD(P)-bd_dom_sf"/>
</dbReference>
<feature type="region of interest" description="Disordered" evidence="3">
    <location>
        <begin position="633"/>
        <end position="678"/>
    </location>
</feature>
<dbReference type="SUPFAM" id="SSF51735">
    <property type="entry name" value="NAD(P)-binding Rossmann-fold domains"/>
    <property type="match status" value="1"/>
</dbReference>
<organism evidence="4 5">
    <name type="scientific">Carpinus fangiana</name>
    <dbReference type="NCBI Taxonomy" id="176857"/>
    <lineage>
        <taxon>Eukaryota</taxon>
        <taxon>Viridiplantae</taxon>
        <taxon>Streptophyta</taxon>
        <taxon>Embryophyta</taxon>
        <taxon>Tracheophyta</taxon>
        <taxon>Spermatophyta</taxon>
        <taxon>Magnoliopsida</taxon>
        <taxon>eudicotyledons</taxon>
        <taxon>Gunneridae</taxon>
        <taxon>Pentapetalae</taxon>
        <taxon>rosids</taxon>
        <taxon>fabids</taxon>
        <taxon>Fagales</taxon>
        <taxon>Betulaceae</taxon>
        <taxon>Carpinus</taxon>
    </lineage>
</organism>
<dbReference type="InterPro" id="IPR002347">
    <property type="entry name" value="SDR_fam"/>
</dbReference>
<proteinExistence type="inferred from homology"/>
<feature type="compositionally biased region" description="Basic residues" evidence="3">
    <location>
        <begin position="28"/>
        <end position="42"/>
    </location>
</feature>
<dbReference type="SUPFAM" id="SSF48452">
    <property type="entry name" value="TPR-like"/>
    <property type="match status" value="1"/>
</dbReference>
<dbReference type="EMBL" id="VIBQ01000010">
    <property type="protein sequence ID" value="KAB8338721.1"/>
    <property type="molecule type" value="Genomic_DNA"/>
</dbReference>
<accession>A0A5N6KS39</accession>
<keyword evidence="2" id="KW-0560">Oxidoreductase</keyword>
<feature type="compositionally biased region" description="Basic and acidic residues" evidence="3">
    <location>
        <begin position="8"/>
        <end position="26"/>
    </location>
</feature>
<reference evidence="4 5" key="1">
    <citation type="submission" date="2019-06" db="EMBL/GenBank/DDBJ databases">
        <title>A chromosomal-level reference genome of Carpinus fangiana (Coryloideae, Betulaceae).</title>
        <authorList>
            <person name="Yang X."/>
            <person name="Wang Z."/>
            <person name="Zhang L."/>
            <person name="Hao G."/>
            <person name="Liu J."/>
            <person name="Yang Y."/>
        </authorList>
    </citation>
    <scope>NUCLEOTIDE SEQUENCE [LARGE SCALE GENOMIC DNA]</scope>
    <source>
        <strain evidence="4">Cfa_2016G</strain>
        <tissue evidence="4">Leaf</tissue>
    </source>
</reference>
<evidence type="ECO:0000313" key="5">
    <source>
        <dbReference type="Proteomes" id="UP000327013"/>
    </source>
</evidence>
<gene>
    <name evidence="4" type="ORF">FH972_021666</name>
</gene>
<evidence type="ECO:0000313" key="4">
    <source>
        <dbReference type="EMBL" id="KAB8338721.1"/>
    </source>
</evidence>
<feature type="compositionally biased region" description="Basic residues" evidence="3">
    <location>
        <begin position="661"/>
        <end position="676"/>
    </location>
</feature>
<dbReference type="PANTHER" id="PTHR43639">
    <property type="entry name" value="OXIDOREDUCTASE, SHORT-CHAIN DEHYDROGENASE/REDUCTASE FAMILY (AFU_ORTHOLOGUE AFUA_5G02870)"/>
    <property type="match status" value="1"/>
</dbReference>
<feature type="compositionally biased region" description="Low complexity" evidence="3">
    <location>
        <begin position="72"/>
        <end position="81"/>
    </location>
</feature>
<comment type="similarity">
    <text evidence="1">Belongs to the short-chain dehydrogenases/reductases (SDR) family.</text>
</comment>
<keyword evidence="5" id="KW-1185">Reference proteome</keyword>
<dbReference type="PRINTS" id="PR00081">
    <property type="entry name" value="GDHRDH"/>
</dbReference>
<feature type="region of interest" description="Disordered" evidence="3">
    <location>
        <begin position="690"/>
        <end position="732"/>
    </location>
</feature>
<evidence type="ECO:0000256" key="1">
    <source>
        <dbReference type="ARBA" id="ARBA00006484"/>
    </source>
</evidence>
<evidence type="ECO:0000256" key="3">
    <source>
        <dbReference type="SAM" id="MobiDB-lite"/>
    </source>
</evidence>
<dbReference type="Proteomes" id="UP000327013">
    <property type="component" value="Unassembled WGS sequence"/>
</dbReference>
<feature type="region of interest" description="Disordered" evidence="3">
    <location>
        <begin position="1"/>
        <end position="87"/>
    </location>
</feature>
<dbReference type="Pfam" id="PF00106">
    <property type="entry name" value="adh_short"/>
    <property type="match status" value="1"/>
</dbReference>
<dbReference type="GO" id="GO:0016491">
    <property type="term" value="F:oxidoreductase activity"/>
    <property type="evidence" value="ECO:0007669"/>
    <property type="project" value="UniProtKB-KW"/>
</dbReference>
<dbReference type="Gene3D" id="1.25.40.10">
    <property type="entry name" value="Tetratricopeptide repeat domain"/>
    <property type="match status" value="1"/>
</dbReference>
<protein>
    <submittedName>
        <fullName evidence="4">Uncharacterized protein</fullName>
    </submittedName>
</protein>
<sequence length="761" mass="84678">MQSASPQADHHQLTSRRDMDAAEGHQRAASHARRQALPRRSTKGPLDAGSDPLTHPHPQGGAPSDVVPKQSPPTAAGAAATSPPPVTVVEREQKDFRFLLRHDIFQPLGHGDLPVPFRQTPETSQDSSPASLLSRGRFRDAANVVAEQLKTNTAPTDHARIFDLYYTRLVCLQLLGLHYQAAQESRALQDFNGAFFRNPSTGLHLAPWELRLLLVRLQAIGFSDWRRGIMTYYELAREARFRARRATAEEIVVWQRRLKDIGIRVGNALIEMGDHDGAARHLQDIAANQALDSASAARLALVYLRIGNVDAAKDALQHVDDNSSLALLDPLCKMADGEYLAAIDAWSAYKDSAEDDKLSPAVAQNMAVCLVYAGRMEEIDHGNFEQSITFNLATVYELSLGKVQHRLQAVDRYLCHQRPRTAKPHLVLPEHKPLLLLGLAEHRKCRPLSPVLHAHLTRARRHMRRVPCFFSACCGVDPGAWAPQIVTGQKTMLDMSKLVGVAVAEHTANGRLAGKVAIVTGGGYGFGAGIVEKFVEEGARVLVVDNKVSRGQEVAKEQPRHMASFCHADVTQSEDWVTILATVNEQFGRLDIVVNNAGAVHKMAVSFPSPPFLVLINTQPSVLRRSSHLVTQRAARLQRRAPPPLHQPLHTRLPRADQPRQHHQRRHPQRLLHRRLAPPPGAGVVCCIQSLRQRRHERPRRRVRGPGHPRQRRPARRRRLGSGAAQLDTGRARHCCRRGEPAAMRRHGVCCRGRGRRWGRH</sequence>
<dbReference type="PANTHER" id="PTHR43639:SF1">
    <property type="entry name" value="SHORT-CHAIN DEHYDROGENASE_REDUCTASE FAMILY PROTEIN"/>
    <property type="match status" value="1"/>
</dbReference>
<dbReference type="AlphaFoldDB" id="A0A5N6KS39"/>
<feature type="compositionally biased region" description="Basic residues" evidence="3">
    <location>
        <begin position="692"/>
        <end position="720"/>
    </location>
</feature>
<evidence type="ECO:0000256" key="2">
    <source>
        <dbReference type="ARBA" id="ARBA00023002"/>
    </source>
</evidence>